<protein>
    <submittedName>
        <fullName evidence="2">Uncharacterized protein</fullName>
    </submittedName>
</protein>
<dbReference type="PANTHER" id="PTHR35519">
    <property type="entry name" value="MEMBRANE PROTEINS"/>
    <property type="match status" value="1"/>
</dbReference>
<evidence type="ECO:0000313" key="3">
    <source>
        <dbReference type="Proteomes" id="UP001140091"/>
    </source>
</evidence>
<organism evidence="2 3">
    <name type="scientific">Candolleomyces eurysporus</name>
    <dbReference type="NCBI Taxonomy" id="2828524"/>
    <lineage>
        <taxon>Eukaryota</taxon>
        <taxon>Fungi</taxon>
        <taxon>Dikarya</taxon>
        <taxon>Basidiomycota</taxon>
        <taxon>Agaricomycotina</taxon>
        <taxon>Agaricomycetes</taxon>
        <taxon>Agaricomycetidae</taxon>
        <taxon>Agaricales</taxon>
        <taxon>Agaricineae</taxon>
        <taxon>Psathyrellaceae</taxon>
        <taxon>Candolleomyces</taxon>
    </lineage>
</organism>
<dbReference type="PANTHER" id="PTHR35519:SF2">
    <property type="entry name" value="PH DOMAIN PROTEIN"/>
    <property type="match status" value="1"/>
</dbReference>
<dbReference type="OrthoDB" id="2103474at2759"/>
<proteinExistence type="predicted"/>
<comment type="caution">
    <text evidence="2">The sequence shown here is derived from an EMBL/GenBank/DDBJ whole genome shotgun (WGS) entry which is preliminary data.</text>
</comment>
<reference evidence="2" key="1">
    <citation type="submission" date="2022-06" db="EMBL/GenBank/DDBJ databases">
        <title>Genome Sequence of Candolleomyces eurysporus.</title>
        <authorList>
            <person name="Buettner E."/>
        </authorList>
    </citation>
    <scope>NUCLEOTIDE SEQUENCE</scope>
    <source>
        <strain evidence="2">VTCC 930004</strain>
    </source>
</reference>
<feature type="non-terminal residue" evidence="2">
    <location>
        <position position="1"/>
    </location>
</feature>
<dbReference type="AlphaFoldDB" id="A0A9W8J707"/>
<keyword evidence="3" id="KW-1185">Reference proteome</keyword>
<evidence type="ECO:0000313" key="2">
    <source>
        <dbReference type="EMBL" id="KAJ2928579.1"/>
    </source>
</evidence>
<accession>A0A9W8J707</accession>
<sequence length="226" mass="25201">MASFVVKKLFERHLEGYAPADPLYELYTDEQGKQQRRKRELPPGLSERDAKILRSVKRRAHRLDRGFSLCGMHFGWTFFISLVPVIGDVVNASLNYFLVRRARGADLPPMACGTNDVEQRYQLWANSRNAVLLEEFLRLRGEEYLRLHPESEVEAEPGNQSGSRVKSKNGGGLTEKDVEQVKPGSGLEPGETIELVEIAPAPVTAQEIPTLPQPVTTSSGQSFVPA</sequence>
<evidence type="ECO:0000256" key="1">
    <source>
        <dbReference type="SAM" id="MobiDB-lite"/>
    </source>
</evidence>
<feature type="region of interest" description="Disordered" evidence="1">
    <location>
        <begin position="150"/>
        <end position="226"/>
    </location>
</feature>
<dbReference type="EMBL" id="JANBPK010000922">
    <property type="protein sequence ID" value="KAJ2928579.1"/>
    <property type="molecule type" value="Genomic_DNA"/>
</dbReference>
<dbReference type="Pfam" id="PF13430">
    <property type="entry name" value="DUF4112"/>
    <property type="match status" value="1"/>
</dbReference>
<name>A0A9W8J707_9AGAR</name>
<feature type="compositionally biased region" description="Polar residues" evidence="1">
    <location>
        <begin position="213"/>
        <end position="226"/>
    </location>
</feature>
<dbReference type="Proteomes" id="UP001140091">
    <property type="component" value="Unassembled WGS sequence"/>
</dbReference>
<dbReference type="InterPro" id="IPR025187">
    <property type="entry name" value="DUF4112"/>
</dbReference>
<gene>
    <name evidence="2" type="ORF">H1R20_g8495</name>
</gene>